<dbReference type="KEGG" id="llu:AKJ09_03768"/>
<keyword evidence="1 2" id="KW-0597">Phosphoprotein</keyword>
<feature type="modified residue" description="4-aspartylphosphate" evidence="2">
    <location>
        <position position="55"/>
    </location>
</feature>
<feature type="region of interest" description="Disordered" evidence="3">
    <location>
        <begin position="300"/>
        <end position="354"/>
    </location>
</feature>
<dbReference type="PROSITE" id="PS50110">
    <property type="entry name" value="RESPONSE_REGULATORY"/>
    <property type="match status" value="1"/>
</dbReference>
<dbReference type="InterPro" id="IPR025497">
    <property type="entry name" value="PatA-like_N"/>
</dbReference>
<feature type="domain" description="Response regulatory" evidence="4">
    <location>
        <begin position="4"/>
        <end position="122"/>
    </location>
</feature>
<dbReference type="PANTHER" id="PTHR44591">
    <property type="entry name" value="STRESS RESPONSE REGULATOR PROTEIN 1"/>
    <property type="match status" value="1"/>
</dbReference>
<dbReference type="Proteomes" id="UP000064967">
    <property type="component" value="Chromosome"/>
</dbReference>
<dbReference type="OrthoDB" id="9812510at2"/>
<dbReference type="AlphaFoldDB" id="A0A0K1PVE9"/>
<protein>
    <submittedName>
        <fullName evidence="5">Phosphate regulon transcriptional regulatory protein PhoB (SphR)</fullName>
    </submittedName>
</protein>
<dbReference type="InterPro" id="IPR011006">
    <property type="entry name" value="CheY-like_superfamily"/>
</dbReference>
<accession>A0A0K1PVE9</accession>
<feature type="region of interest" description="Disordered" evidence="3">
    <location>
        <begin position="129"/>
        <end position="153"/>
    </location>
</feature>
<dbReference type="GO" id="GO:0000160">
    <property type="term" value="P:phosphorelay signal transduction system"/>
    <property type="evidence" value="ECO:0007669"/>
    <property type="project" value="InterPro"/>
</dbReference>
<evidence type="ECO:0000256" key="3">
    <source>
        <dbReference type="SAM" id="MobiDB-lite"/>
    </source>
</evidence>
<dbReference type="PANTHER" id="PTHR44591:SF3">
    <property type="entry name" value="RESPONSE REGULATORY DOMAIN-CONTAINING PROTEIN"/>
    <property type="match status" value="1"/>
</dbReference>
<feature type="compositionally biased region" description="Polar residues" evidence="3">
    <location>
        <begin position="310"/>
        <end position="319"/>
    </location>
</feature>
<gene>
    <name evidence="5" type="ORF">AKJ09_03768</name>
</gene>
<dbReference type="InterPro" id="IPR050595">
    <property type="entry name" value="Bact_response_regulator"/>
</dbReference>
<name>A0A0K1PVE9_9BACT</name>
<evidence type="ECO:0000313" key="6">
    <source>
        <dbReference type="Proteomes" id="UP000064967"/>
    </source>
</evidence>
<evidence type="ECO:0000256" key="1">
    <source>
        <dbReference type="ARBA" id="ARBA00022553"/>
    </source>
</evidence>
<dbReference type="SMART" id="SM00448">
    <property type="entry name" value="REC"/>
    <property type="match status" value="1"/>
</dbReference>
<dbReference type="InterPro" id="IPR001789">
    <property type="entry name" value="Sig_transdc_resp-reg_receiver"/>
</dbReference>
<dbReference type="EMBL" id="CP012333">
    <property type="protein sequence ID" value="AKU97104.1"/>
    <property type="molecule type" value="Genomic_DNA"/>
</dbReference>
<dbReference type="Pfam" id="PF14332">
    <property type="entry name" value="DUF4388"/>
    <property type="match status" value="2"/>
</dbReference>
<dbReference type="STRING" id="1391654.AKJ09_03768"/>
<dbReference type="RefSeq" id="WP_146648303.1">
    <property type="nucleotide sequence ID" value="NZ_CP012333.1"/>
</dbReference>
<sequence length="539" mass="58899">MASRILVVDDSPTIRRVVSAILERQGYDVALASDGQDALETLTSGEVKADLILLDFVMPRMNGFQFCRELRANAELAMLPVVLMSAKADRIRDQFVNQTGAIDAITKPFDAKALVAIIEHALRRVTSGRASSTQLPTVDEQEVEPAEPTEEEVEFETRRTNIAQIVATKLSHMVSRTLSERPRATPGELASRLTERLAKDAIIEMLEVVRELERTGDTTGPVLTGEMASIPIGAVLQLLQVENQTGVLTCRGQNVAVSATFRNGLIDIVQSTGVGDEFRLGRFFVEEGILSPEEIDEVMRKAKAAESDAETSSAPSSQVHPFGRPGPSEAVGDDTLDRLTLPSETENGDPPDTLVVDMSKAVAASRSEAVATLAKRLERRPRLLGSLLLEAGKITEAQLRSALTRQSSELLYEVLRWPKGRFDFRRGPAAMASSPPTDPNSRLGLPVASVVMEGFRRVDEWRVLERTLGSFDAVLVRDDVALGTLDEKSLPAKEKAILGAVDGERTVRVIVESSHMSPFDACRALVQFLEARILRRRTA</sequence>
<dbReference type="SUPFAM" id="SSF52172">
    <property type="entry name" value="CheY-like"/>
    <property type="match status" value="1"/>
</dbReference>
<evidence type="ECO:0000256" key="2">
    <source>
        <dbReference type="PROSITE-ProRule" id="PRU00169"/>
    </source>
</evidence>
<evidence type="ECO:0000313" key="5">
    <source>
        <dbReference type="EMBL" id="AKU97104.1"/>
    </source>
</evidence>
<proteinExistence type="predicted"/>
<keyword evidence="6" id="KW-1185">Reference proteome</keyword>
<feature type="compositionally biased region" description="Acidic residues" evidence="3">
    <location>
        <begin position="139"/>
        <end position="153"/>
    </location>
</feature>
<evidence type="ECO:0000259" key="4">
    <source>
        <dbReference type="PROSITE" id="PS50110"/>
    </source>
</evidence>
<dbReference type="Pfam" id="PF00072">
    <property type="entry name" value="Response_reg"/>
    <property type="match status" value="1"/>
</dbReference>
<organism evidence="5 6">
    <name type="scientific">Labilithrix luteola</name>
    <dbReference type="NCBI Taxonomy" id="1391654"/>
    <lineage>
        <taxon>Bacteria</taxon>
        <taxon>Pseudomonadati</taxon>
        <taxon>Myxococcota</taxon>
        <taxon>Polyangia</taxon>
        <taxon>Polyangiales</taxon>
        <taxon>Labilitrichaceae</taxon>
        <taxon>Labilithrix</taxon>
    </lineage>
</organism>
<dbReference type="Gene3D" id="3.40.50.2300">
    <property type="match status" value="1"/>
</dbReference>
<reference evidence="5 6" key="1">
    <citation type="submission" date="2015-08" db="EMBL/GenBank/DDBJ databases">
        <authorList>
            <person name="Babu N.S."/>
            <person name="Beckwith C.J."/>
            <person name="Beseler K.G."/>
            <person name="Brison A."/>
            <person name="Carone J.V."/>
            <person name="Caskin T.P."/>
            <person name="Diamond M."/>
            <person name="Durham M.E."/>
            <person name="Foxe J.M."/>
            <person name="Go M."/>
            <person name="Henderson B.A."/>
            <person name="Jones I.B."/>
            <person name="McGettigan J.A."/>
            <person name="Micheletti S.J."/>
            <person name="Nasrallah M.E."/>
            <person name="Ortiz D."/>
            <person name="Piller C.R."/>
            <person name="Privatt S.R."/>
            <person name="Schneider S.L."/>
            <person name="Sharp S."/>
            <person name="Smith T.C."/>
            <person name="Stanton J.D."/>
            <person name="Ullery H.E."/>
            <person name="Wilson R.J."/>
            <person name="Serrano M.G."/>
            <person name="Buck G."/>
            <person name="Lee V."/>
            <person name="Wang Y."/>
            <person name="Carvalho R."/>
            <person name="Voegtly L."/>
            <person name="Shi R."/>
            <person name="Duckworth R."/>
            <person name="Johnson A."/>
            <person name="Loviza R."/>
            <person name="Walstead R."/>
            <person name="Shah Z."/>
            <person name="Kiflezghi M."/>
            <person name="Wade K."/>
            <person name="Ball S.L."/>
            <person name="Bradley K.W."/>
            <person name="Asai D.J."/>
            <person name="Bowman C.A."/>
            <person name="Russell D.A."/>
            <person name="Pope W.H."/>
            <person name="Jacobs-Sera D."/>
            <person name="Hendrix R.W."/>
            <person name="Hatfull G.F."/>
        </authorList>
    </citation>
    <scope>NUCLEOTIDE SEQUENCE [LARGE SCALE GENOMIC DNA]</scope>
    <source>
        <strain evidence="5 6">DSM 27648</strain>
    </source>
</reference>